<reference evidence="2 3" key="1">
    <citation type="journal article" date="2021" name="Commun. Biol.">
        <title>The genome of Shorea leprosula (Dipterocarpaceae) highlights the ecological relevance of drought in aseasonal tropical rainforests.</title>
        <authorList>
            <person name="Ng K.K.S."/>
            <person name="Kobayashi M.J."/>
            <person name="Fawcett J.A."/>
            <person name="Hatakeyama M."/>
            <person name="Paape T."/>
            <person name="Ng C.H."/>
            <person name="Ang C.C."/>
            <person name="Tnah L.H."/>
            <person name="Lee C.T."/>
            <person name="Nishiyama T."/>
            <person name="Sese J."/>
            <person name="O'Brien M.J."/>
            <person name="Copetti D."/>
            <person name="Mohd Noor M.I."/>
            <person name="Ong R.C."/>
            <person name="Putra M."/>
            <person name="Sireger I.Z."/>
            <person name="Indrioko S."/>
            <person name="Kosugi Y."/>
            <person name="Izuno A."/>
            <person name="Isagi Y."/>
            <person name="Lee S.L."/>
            <person name="Shimizu K.K."/>
        </authorList>
    </citation>
    <scope>NUCLEOTIDE SEQUENCE [LARGE SCALE GENOMIC DNA]</scope>
    <source>
        <strain evidence="2">214</strain>
    </source>
</reference>
<dbReference type="Pfam" id="PF13961">
    <property type="entry name" value="DUF4219"/>
    <property type="match status" value="1"/>
</dbReference>
<organism evidence="2 3">
    <name type="scientific">Rubroshorea leprosula</name>
    <dbReference type="NCBI Taxonomy" id="152421"/>
    <lineage>
        <taxon>Eukaryota</taxon>
        <taxon>Viridiplantae</taxon>
        <taxon>Streptophyta</taxon>
        <taxon>Embryophyta</taxon>
        <taxon>Tracheophyta</taxon>
        <taxon>Spermatophyta</taxon>
        <taxon>Magnoliopsida</taxon>
        <taxon>eudicotyledons</taxon>
        <taxon>Gunneridae</taxon>
        <taxon>Pentapetalae</taxon>
        <taxon>rosids</taxon>
        <taxon>malvids</taxon>
        <taxon>Malvales</taxon>
        <taxon>Dipterocarpaceae</taxon>
        <taxon>Rubroshorea</taxon>
    </lineage>
</organism>
<dbReference type="SUPFAM" id="SSF48403">
    <property type="entry name" value="Ankyrin repeat"/>
    <property type="match status" value="1"/>
</dbReference>
<dbReference type="Proteomes" id="UP001054252">
    <property type="component" value="Unassembled WGS sequence"/>
</dbReference>
<comment type="caution">
    <text evidence="2">The sequence shown here is derived from an EMBL/GenBank/DDBJ whole genome shotgun (WGS) entry which is preliminary data.</text>
</comment>
<evidence type="ECO:0000313" key="2">
    <source>
        <dbReference type="EMBL" id="GKV20707.1"/>
    </source>
</evidence>
<evidence type="ECO:0000313" key="3">
    <source>
        <dbReference type="Proteomes" id="UP001054252"/>
    </source>
</evidence>
<accession>A0AAV5K9B6</accession>
<protein>
    <recommendedName>
        <fullName evidence="1">DUF4219 domain-containing protein</fullName>
    </recommendedName>
</protein>
<sequence length="342" mass="38994">METATLPPNTIVPEVFGEYNYERWSILIEHYLVAQDVWDVIEPIPTTEEINERVWNKQNALALHAIKISCGAKAFRRIKNIQSARDAWQALLDMSEVSDIPRGQEFIPPRMDTREEEELQSMLHEYIYNGSKRGVKQVLNLFPDPGYYGVLLFSALHVAVTAGKEDLARFFLERNPVAAYMGAEDVFVLLERCITKKMFQIVWELLNFYPNLATDPPPQGHMPIILTLAKASPPFFRGSKLKSVRLWIYHCMEVNVDLIRPRNAANVDLIRPRNAAHGASGEEPSCYQSCLQFLKALPRKPVTTLSKILGKLVTTLLKILGKLVTPLLKILGKQPRLRKINY</sequence>
<evidence type="ECO:0000259" key="1">
    <source>
        <dbReference type="Pfam" id="PF13961"/>
    </source>
</evidence>
<proteinExistence type="predicted"/>
<dbReference type="AlphaFoldDB" id="A0AAV5K9B6"/>
<keyword evidence="3" id="KW-1185">Reference proteome</keyword>
<name>A0AAV5K9B6_9ROSI</name>
<dbReference type="InterPro" id="IPR036770">
    <property type="entry name" value="Ankyrin_rpt-contain_sf"/>
</dbReference>
<feature type="domain" description="DUF4219" evidence="1">
    <location>
        <begin position="18"/>
        <end position="42"/>
    </location>
</feature>
<dbReference type="EMBL" id="BPVZ01000055">
    <property type="protein sequence ID" value="GKV20707.1"/>
    <property type="molecule type" value="Genomic_DNA"/>
</dbReference>
<gene>
    <name evidence="2" type="ORF">SLEP1_g30792</name>
</gene>
<dbReference type="InterPro" id="IPR025314">
    <property type="entry name" value="DUF4219"/>
</dbReference>